<accession>A0A645B2H0</accession>
<name>A0A645B2H0_9ZZZZ</name>
<sequence length="88" mass="9402">MRTRGDAVAFAVHRAGNAPDTRRIVNGCVDVHGIVSGGRDSRDTALNKLIINCREIDSIHHLHAVPGVLQNGSRPAGRGETIPDFTGH</sequence>
<evidence type="ECO:0000256" key="1">
    <source>
        <dbReference type="SAM" id="MobiDB-lite"/>
    </source>
</evidence>
<comment type="caution">
    <text evidence="2">The sequence shown here is derived from an EMBL/GenBank/DDBJ whole genome shotgun (WGS) entry which is preliminary data.</text>
</comment>
<gene>
    <name evidence="2" type="ORF">SDC9_106464</name>
</gene>
<dbReference type="EMBL" id="VSSQ01017377">
    <property type="protein sequence ID" value="MPM59619.1"/>
    <property type="molecule type" value="Genomic_DNA"/>
</dbReference>
<reference evidence="2" key="1">
    <citation type="submission" date="2019-08" db="EMBL/GenBank/DDBJ databases">
        <authorList>
            <person name="Kucharzyk K."/>
            <person name="Murdoch R.W."/>
            <person name="Higgins S."/>
            <person name="Loffler F."/>
        </authorList>
    </citation>
    <scope>NUCLEOTIDE SEQUENCE</scope>
</reference>
<proteinExistence type="predicted"/>
<organism evidence="2">
    <name type="scientific">bioreactor metagenome</name>
    <dbReference type="NCBI Taxonomy" id="1076179"/>
    <lineage>
        <taxon>unclassified sequences</taxon>
        <taxon>metagenomes</taxon>
        <taxon>ecological metagenomes</taxon>
    </lineage>
</organism>
<feature type="region of interest" description="Disordered" evidence="1">
    <location>
        <begin position="68"/>
        <end position="88"/>
    </location>
</feature>
<evidence type="ECO:0000313" key="2">
    <source>
        <dbReference type="EMBL" id="MPM59619.1"/>
    </source>
</evidence>
<protein>
    <submittedName>
        <fullName evidence="2">Uncharacterized protein</fullName>
    </submittedName>
</protein>
<dbReference type="AlphaFoldDB" id="A0A645B2H0"/>